<dbReference type="PANTHER" id="PTHR12778:SF10">
    <property type="entry name" value="MAJOR FACILITATOR SUPERFAMILY DOMAIN-CONTAINING PROTEIN 3"/>
    <property type="match status" value="1"/>
</dbReference>
<feature type="transmembrane region" description="Helical" evidence="6">
    <location>
        <begin position="333"/>
        <end position="357"/>
    </location>
</feature>
<dbReference type="Gene3D" id="1.20.1250.20">
    <property type="entry name" value="MFS general substrate transporter like domains"/>
    <property type="match status" value="1"/>
</dbReference>
<accession>A0ABT2YD53</accession>
<name>A0ABT2YD53_9BURK</name>
<reference evidence="7 8" key="1">
    <citation type="submission" date="2021-11" db="EMBL/GenBank/DDBJ databases">
        <authorList>
            <person name="Liang Q."/>
            <person name="Mou H."/>
            <person name="Liu Z."/>
        </authorList>
    </citation>
    <scope>NUCLEOTIDE SEQUENCE [LARGE SCALE GENOMIC DNA]</scope>
    <source>
        <strain evidence="7 8">CHU3</strain>
    </source>
</reference>
<sequence>MPDQRKTSSDRRPWAWIPSLYFGQGLPYVVVMTLSVIMYKNLGLSNTEIALYTSWLYLPWVIKPLWSPLIELLGAKRGWIVALQFLIGATLALVALSIPGPRSFQMTLAMFWLMAFASASHDIAADGFYMLALPQRSQAAFVGVRSTFYRLANIGGQGGLVYLAGELQERTGSMQQAWTMVFFLLAGIFLLLGSYHHLMLPRPASDLVAQTRRGGNELWRDFIEVFAEFFRKPGIAVIIGFLLLYRFPEAQLLKLATPFLLDPATAGGLGLSTKQVGIAYGTVGLIALTLGGLLGGWVISRIGLKRALWPLILLMHVPNIMFLLMALGRPSDLALISAALAVEQFGYGLGFTAYLMFMILVADGEHKTAHYAICTGFMALGMMIPGMWSGWLQQQLGYTMFFAWVMVATLPSFGLAALIKIPADFGKKTEPDE</sequence>
<keyword evidence="4 6" id="KW-1133">Transmembrane helix</keyword>
<evidence type="ECO:0000313" key="7">
    <source>
        <dbReference type="EMBL" id="MCV2367979.1"/>
    </source>
</evidence>
<evidence type="ECO:0000256" key="5">
    <source>
        <dbReference type="ARBA" id="ARBA00023136"/>
    </source>
</evidence>
<protein>
    <submittedName>
        <fullName evidence="7">MFS transporter</fullName>
    </submittedName>
</protein>
<organism evidence="7 8">
    <name type="scientific">Roseateles oligotrophus</name>
    <dbReference type="NCBI Taxonomy" id="1769250"/>
    <lineage>
        <taxon>Bacteria</taxon>
        <taxon>Pseudomonadati</taxon>
        <taxon>Pseudomonadota</taxon>
        <taxon>Betaproteobacteria</taxon>
        <taxon>Burkholderiales</taxon>
        <taxon>Sphaerotilaceae</taxon>
        <taxon>Roseateles</taxon>
    </lineage>
</organism>
<keyword evidence="2" id="KW-0813">Transport</keyword>
<gene>
    <name evidence="7" type="ORF">LNV07_07700</name>
</gene>
<dbReference type="InterPro" id="IPR036259">
    <property type="entry name" value="MFS_trans_sf"/>
</dbReference>
<dbReference type="InterPro" id="IPR011701">
    <property type="entry name" value="MFS"/>
</dbReference>
<dbReference type="RefSeq" id="WP_263570604.1">
    <property type="nucleotide sequence ID" value="NZ_JAJIRN010000003.1"/>
</dbReference>
<feature type="transmembrane region" description="Helical" evidence="6">
    <location>
        <begin position="400"/>
        <end position="419"/>
    </location>
</feature>
<evidence type="ECO:0000313" key="8">
    <source>
        <dbReference type="Proteomes" id="UP001209701"/>
    </source>
</evidence>
<dbReference type="Proteomes" id="UP001209701">
    <property type="component" value="Unassembled WGS sequence"/>
</dbReference>
<comment type="subcellular location">
    <subcellularLocation>
        <location evidence="1">Membrane</location>
        <topology evidence="1">Multi-pass membrane protein</topology>
    </subcellularLocation>
</comment>
<evidence type="ECO:0000256" key="3">
    <source>
        <dbReference type="ARBA" id="ARBA00022692"/>
    </source>
</evidence>
<dbReference type="SUPFAM" id="SSF103473">
    <property type="entry name" value="MFS general substrate transporter"/>
    <property type="match status" value="1"/>
</dbReference>
<dbReference type="InterPro" id="IPR004752">
    <property type="entry name" value="AmpG_permease/AT-1"/>
</dbReference>
<proteinExistence type="predicted"/>
<feature type="transmembrane region" description="Helical" evidence="6">
    <location>
        <begin position="177"/>
        <end position="198"/>
    </location>
</feature>
<feature type="transmembrane region" description="Helical" evidence="6">
    <location>
        <begin position="369"/>
        <end position="388"/>
    </location>
</feature>
<feature type="transmembrane region" description="Helical" evidence="6">
    <location>
        <begin position="20"/>
        <end position="37"/>
    </location>
</feature>
<keyword evidence="8" id="KW-1185">Reference proteome</keyword>
<feature type="transmembrane region" description="Helical" evidence="6">
    <location>
        <begin position="278"/>
        <end position="300"/>
    </location>
</feature>
<keyword evidence="5 6" id="KW-0472">Membrane</keyword>
<feature type="transmembrane region" description="Helical" evidence="6">
    <location>
        <begin position="307"/>
        <end position="327"/>
    </location>
</feature>
<dbReference type="PANTHER" id="PTHR12778">
    <property type="entry name" value="SOLUTE CARRIER FAMILY 33 ACETYL-COA TRANSPORTER -RELATED"/>
    <property type="match status" value="1"/>
</dbReference>
<feature type="transmembrane region" description="Helical" evidence="6">
    <location>
        <begin position="78"/>
        <end position="98"/>
    </location>
</feature>
<dbReference type="EMBL" id="JAJIRN010000003">
    <property type="protein sequence ID" value="MCV2367979.1"/>
    <property type="molecule type" value="Genomic_DNA"/>
</dbReference>
<evidence type="ECO:0000256" key="2">
    <source>
        <dbReference type="ARBA" id="ARBA00022448"/>
    </source>
</evidence>
<comment type="caution">
    <text evidence="7">The sequence shown here is derived from an EMBL/GenBank/DDBJ whole genome shotgun (WGS) entry which is preliminary data.</text>
</comment>
<evidence type="ECO:0000256" key="1">
    <source>
        <dbReference type="ARBA" id="ARBA00004141"/>
    </source>
</evidence>
<keyword evidence="3 6" id="KW-0812">Transmembrane</keyword>
<feature type="transmembrane region" description="Helical" evidence="6">
    <location>
        <begin position="110"/>
        <end position="132"/>
    </location>
</feature>
<evidence type="ECO:0000256" key="4">
    <source>
        <dbReference type="ARBA" id="ARBA00022989"/>
    </source>
</evidence>
<evidence type="ECO:0000256" key="6">
    <source>
        <dbReference type="SAM" id="Phobius"/>
    </source>
</evidence>
<dbReference type="Pfam" id="PF07690">
    <property type="entry name" value="MFS_1"/>
    <property type="match status" value="1"/>
</dbReference>